<accession>A0A6J5D4Y6</accession>
<proteinExistence type="predicted"/>
<protein>
    <recommendedName>
        <fullName evidence="3">Type VI secretion system baseplate subunit TssG</fullName>
    </recommendedName>
</protein>
<dbReference type="RefSeq" id="WP_175225310.1">
    <property type="nucleotide sequence ID" value="NZ_CADIKH010000004.1"/>
</dbReference>
<evidence type="ECO:0008006" key="3">
    <source>
        <dbReference type="Google" id="ProtNLM"/>
    </source>
</evidence>
<dbReference type="Proteomes" id="UP000494363">
    <property type="component" value="Unassembled WGS sequence"/>
</dbReference>
<dbReference type="EMBL" id="CADIKH010000004">
    <property type="protein sequence ID" value="CAB3749350.1"/>
    <property type="molecule type" value="Genomic_DNA"/>
</dbReference>
<evidence type="ECO:0000313" key="2">
    <source>
        <dbReference type="Proteomes" id="UP000494363"/>
    </source>
</evidence>
<organism evidence="1 2">
    <name type="scientific">Paraburkholderia humisilvae</name>
    <dbReference type="NCBI Taxonomy" id="627669"/>
    <lineage>
        <taxon>Bacteria</taxon>
        <taxon>Pseudomonadati</taxon>
        <taxon>Pseudomonadota</taxon>
        <taxon>Betaproteobacteria</taxon>
        <taxon>Burkholderiales</taxon>
        <taxon>Burkholderiaceae</taxon>
        <taxon>Paraburkholderia</taxon>
    </lineage>
</organism>
<gene>
    <name evidence="1" type="ORF">LMG29542_00956</name>
</gene>
<sequence length="409" mass="43003">MEAMGADDRLSAAALIVELTQHAPGFDLFQAIALLERAAPQAEPLGTGDGAREAVRLSGHVSLAFEASDVRSVRENPPHDDGAALHALAAEARGVPPVTYTLTTPVLTLAGANGPLPMPITELLLERRAARDFALADLLDIFNHRFLSFLYRGRKKHAPGLNWQSPHASALAACLDALSNLGLHRGTPGSGHASAGRPRGTQPWLRHAGLMSGAPRSMAGLVALLADRLGLRVTGTQFIGGWRAADRADSTRLAGSRHGVHAAGSRVGGVQLLGRRWWDQAAGIRIEFHDLPRARFTALLPGGADHELALWLIRSHLQEDFDVQFMLYPAPQTVACAVGGKTAARLGWTSWLAGARAAGVTAETGAAASAAQGLLSDGRMGSVRSRAQPALAPVRCAARASGAAARPHR</sequence>
<evidence type="ECO:0000313" key="1">
    <source>
        <dbReference type="EMBL" id="CAB3749350.1"/>
    </source>
</evidence>
<dbReference type="AlphaFoldDB" id="A0A6J5D4Y6"/>
<dbReference type="PANTHER" id="PTHR35564">
    <property type="match status" value="1"/>
</dbReference>
<dbReference type="NCBIfam" id="TIGR03347">
    <property type="entry name" value="VI_chp_1"/>
    <property type="match status" value="1"/>
</dbReference>
<dbReference type="PANTHER" id="PTHR35564:SF4">
    <property type="entry name" value="CYTOPLASMIC PROTEIN"/>
    <property type="match status" value="1"/>
</dbReference>
<keyword evidence="2" id="KW-1185">Reference proteome</keyword>
<dbReference type="Pfam" id="PF06996">
    <property type="entry name" value="T6SS_TssG"/>
    <property type="match status" value="1"/>
</dbReference>
<reference evidence="1 2" key="1">
    <citation type="submission" date="2020-04" db="EMBL/GenBank/DDBJ databases">
        <authorList>
            <person name="De Canck E."/>
        </authorList>
    </citation>
    <scope>NUCLEOTIDE SEQUENCE [LARGE SCALE GENOMIC DNA]</scope>
    <source>
        <strain evidence="1 2">LMG 29542</strain>
    </source>
</reference>
<name>A0A6J5D4Y6_9BURK</name>
<dbReference type="InterPro" id="IPR010732">
    <property type="entry name" value="T6SS_TssG-like"/>
</dbReference>